<dbReference type="Proteomes" id="UP000432015">
    <property type="component" value="Unassembled WGS sequence"/>
</dbReference>
<proteinExistence type="predicted"/>
<dbReference type="AlphaFoldDB" id="A0A7K1L1Y2"/>
<organism evidence="2 3">
    <name type="scientific">Actinomadura litoris</name>
    <dbReference type="NCBI Taxonomy" id="2678616"/>
    <lineage>
        <taxon>Bacteria</taxon>
        <taxon>Bacillati</taxon>
        <taxon>Actinomycetota</taxon>
        <taxon>Actinomycetes</taxon>
        <taxon>Streptosporangiales</taxon>
        <taxon>Thermomonosporaceae</taxon>
        <taxon>Actinomadura</taxon>
    </lineage>
</organism>
<evidence type="ECO:0000256" key="1">
    <source>
        <dbReference type="SAM" id="MobiDB-lite"/>
    </source>
</evidence>
<feature type="compositionally biased region" description="Basic and acidic residues" evidence="1">
    <location>
        <begin position="44"/>
        <end position="70"/>
    </location>
</feature>
<evidence type="ECO:0000313" key="3">
    <source>
        <dbReference type="Proteomes" id="UP000432015"/>
    </source>
</evidence>
<accession>A0A7K1L1Y2</accession>
<dbReference type="EMBL" id="WOFH01000005">
    <property type="protein sequence ID" value="MUN38412.1"/>
    <property type="molecule type" value="Genomic_DNA"/>
</dbReference>
<feature type="region of interest" description="Disordered" evidence="1">
    <location>
        <begin position="31"/>
        <end position="70"/>
    </location>
</feature>
<keyword evidence="3" id="KW-1185">Reference proteome</keyword>
<comment type="caution">
    <text evidence="2">The sequence shown here is derived from an EMBL/GenBank/DDBJ whole genome shotgun (WGS) entry which is preliminary data.</text>
</comment>
<dbReference type="RefSeq" id="WP_156217506.1">
    <property type="nucleotide sequence ID" value="NZ_WOFH01000005.1"/>
</dbReference>
<sequence length="108" mass="12198">MSASQEAPRDVTGAWLHSFEEDTETEAVYRPSGHAFRPARRPRRGLEFRPDGTFVERRAGPDDRRVGVEGHWERRGPDRVAVSFPAGGRPPFEITVLSRTADRLTIAR</sequence>
<protein>
    <submittedName>
        <fullName evidence="2">Uncharacterized protein</fullName>
    </submittedName>
</protein>
<gene>
    <name evidence="2" type="ORF">GNZ18_17630</name>
</gene>
<evidence type="ECO:0000313" key="2">
    <source>
        <dbReference type="EMBL" id="MUN38412.1"/>
    </source>
</evidence>
<reference evidence="2 3" key="1">
    <citation type="submission" date="2019-11" db="EMBL/GenBank/DDBJ databases">
        <authorList>
            <person name="Cao P."/>
        </authorList>
    </citation>
    <scope>NUCLEOTIDE SEQUENCE [LARGE SCALE GENOMIC DNA]</scope>
    <source>
        <strain evidence="2 3">NEAU-AAG5</strain>
    </source>
</reference>
<name>A0A7K1L1Y2_9ACTN</name>